<comment type="caution">
    <text evidence="6">The sequence shown here is derived from an EMBL/GenBank/DDBJ whole genome shotgun (WGS) entry which is preliminary data.</text>
</comment>
<evidence type="ECO:0000256" key="2">
    <source>
        <dbReference type="ARBA" id="ARBA00024446"/>
    </source>
</evidence>
<feature type="compositionally biased region" description="Basic and acidic residues" evidence="4">
    <location>
        <begin position="147"/>
        <end position="163"/>
    </location>
</feature>
<dbReference type="SUPFAM" id="SSF143414">
    <property type="entry name" value="CcmK-like"/>
    <property type="match status" value="1"/>
</dbReference>
<feature type="region of interest" description="Disordered" evidence="4">
    <location>
        <begin position="103"/>
        <end position="163"/>
    </location>
</feature>
<keyword evidence="2" id="KW-1283">Bacterial microcompartment</keyword>
<dbReference type="EMBL" id="JACJIP010000042">
    <property type="protein sequence ID" value="MBA9088100.1"/>
    <property type="molecule type" value="Genomic_DNA"/>
</dbReference>
<organism evidence="6 7">
    <name type="scientific">Fontibacillus solani</name>
    <dbReference type="NCBI Taxonomy" id="1572857"/>
    <lineage>
        <taxon>Bacteria</taxon>
        <taxon>Bacillati</taxon>
        <taxon>Bacillota</taxon>
        <taxon>Bacilli</taxon>
        <taxon>Bacillales</taxon>
        <taxon>Paenibacillaceae</taxon>
        <taxon>Fontibacillus</taxon>
    </lineage>
</organism>
<dbReference type="Pfam" id="PF00936">
    <property type="entry name" value="BMC"/>
    <property type="match status" value="1"/>
</dbReference>
<comment type="similarity">
    <text evidence="3">Belongs to the bacterial microcompartments protein family.</text>
</comment>
<gene>
    <name evidence="6" type="ORF">FHR92_004596</name>
</gene>
<dbReference type="InterPro" id="IPR044872">
    <property type="entry name" value="CcmK/CsoS1_BMC"/>
</dbReference>
<dbReference type="PANTHER" id="PTHR33941:SF11">
    <property type="entry name" value="BACTERIAL MICROCOMPARTMENT SHELL PROTEIN PDUJ"/>
    <property type="match status" value="1"/>
</dbReference>
<keyword evidence="7" id="KW-1185">Reference proteome</keyword>
<evidence type="ECO:0000259" key="5">
    <source>
        <dbReference type="PROSITE" id="PS51930"/>
    </source>
</evidence>
<protein>
    <submittedName>
        <fullName evidence="6">Microcompartment protein CcmL/EutN</fullName>
    </submittedName>
</protein>
<comment type="subcellular location">
    <subcellularLocation>
        <location evidence="1">Bacterial microcompartment</location>
    </subcellularLocation>
</comment>
<dbReference type="PANTHER" id="PTHR33941">
    <property type="entry name" value="PROPANEDIOL UTILIZATION PROTEIN PDUA"/>
    <property type="match status" value="1"/>
</dbReference>
<evidence type="ECO:0000256" key="3">
    <source>
        <dbReference type="PROSITE-ProRule" id="PRU01278"/>
    </source>
</evidence>
<dbReference type="Gene3D" id="3.30.70.1710">
    <property type="match status" value="1"/>
</dbReference>
<proteinExistence type="inferred from homology"/>
<evidence type="ECO:0000256" key="1">
    <source>
        <dbReference type="ARBA" id="ARBA00024322"/>
    </source>
</evidence>
<dbReference type="PROSITE" id="PS51930">
    <property type="entry name" value="BMC_2"/>
    <property type="match status" value="1"/>
</dbReference>
<evidence type="ECO:0000313" key="6">
    <source>
        <dbReference type="EMBL" id="MBA9088100.1"/>
    </source>
</evidence>
<dbReference type="GO" id="GO:0031469">
    <property type="term" value="C:bacterial microcompartment"/>
    <property type="evidence" value="ECO:0007669"/>
    <property type="project" value="UniProtKB-SubCell"/>
</dbReference>
<evidence type="ECO:0000313" key="7">
    <source>
        <dbReference type="Proteomes" id="UP000567067"/>
    </source>
</evidence>
<name>A0A7W3XTY5_9BACL</name>
<dbReference type="AlphaFoldDB" id="A0A7W3XTY5"/>
<dbReference type="InterPro" id="IPR000249">
    <property type="entry name" value="BMC_dom"/>
</dbReference>
<dbReference type="InterPro" id="IPR050575">
    <property type="entry name" value="BMC_shell"/>
</dbReference>
<accession>A0A7W3XTY5</accession>
<dbReference type="SMART" id="SM00877">
    <property type="entry name" value="BMC"/>
    <property type="match status" value="1"/>
</dbReference>
<feature type="domain" description="BMC" evidence="5">
    <location>
        <begin position="5"/>
        <end position="93"/>
    </location>
</feature>
<dbReference type="InterPro" id="IPR037233">
    <property type="entry name" value="CcmK-like_sf"/>
</dbReference>
<dbReference type="RefSeq" id="WP_182539475.1">
    <property type="nucleotide sequence ID" value="NZ_JACJIP010000042.1"/>
</dbReference>
<evidence type="ECO:0000256" key="4">
    <source>
        <dbReference type="SAM" id="MobiDB-lite"/>
    </source>
</evidence>
<dbReference type="CDD" id="cd07045">
    <property type="entry name" value="BMC_CcmK_like"/>
    <property type="match status" value="1"/>
</dbReference>
<dbReference type="Proteomes" id="UP000567067">
    <property type="component" value="Unassembled WGS sequence"/>
</dbReference>
<reference evidence="6 7" key="1">
    <citation type="submission" date="2020-08" db="EMBL/GenBank/DDBJ databases">
        <title>Genomic Encyclopedia of Type Strains, Phase III (KMG-III): the genomes of soil and plant-associated and newly described type strains.</title>
        <authorList>
            <person name="Whitman W."/>
        </authorList>
    </citation>
    <scope>NUCLEOTIDE SEQUENCE [LARGE SCALE GENOMIC DNA]</scope>
    <source>
        <strain evidence="6 7">CECT 8693</strain>
    </source>
</reference>
<feature type="compositionally biased region" description="Polar residues" evidence="4">
    <location>
        <begin position="108"/>
        <end position="132"/>
    </location>
</feature>
<sequence length="163" mass="16557">MEQQAIGLIETIGYTTAVSAADAALKAANVSLEAVEKVIGVGGMLGVTIHLGGDVAAVKSAVEAGSNEAERVGKLVSSHVIPRAHQEVLGKLVTSWSSVMKPAAGEAQNVSAETQSEETPGSAESSQVQTTPERAAKRQSSSAADTAKSKSTGEADQVAKDTK</sequence>